<protein>
    <submittedName>
        <fullName evidence="1">Uncharacterized protein</fullName>
    </submittedName>
</protein>
<name>A0AAE1CIW2_9GAST</name>
<evidence type="ECO:0000313" key="1">
    <source>
        <dbReference type="EMBL" id="KAK3696933.1"/>
    </source>
</evidence>
<comment type="caution">
    <text evidence="1">The sequence shown here is derived from an EMBL/GenBank/DDBJ whole genome shotgun (WGS) entry which is preliminary data.</text>
</comment>
<sequence length="200" mass="22356">MDGSHGNARHAHFTRRLVALPSEAMRSFMSTEPPEELYRRLISTGLDNSFTGINSRFCKIIDTTLIIDLLQLLNLIHTQADVNHVLCCQPFCVFVRMKVFVAKRSSLLLYEIESIYCMPLRAQAPVPSVQTLPAHIAAASCNLRSNTSLGQWWAFLCNLCKSPPSERHNGVQRSRISPDGKKKGWDGKKGIVADMALFAL</sequence>
<organism evidence="1 2">
    <name type="scientific">Elysia crispata</name>
    <name type="common">lettuce slug</name>
    <dbReference type="NCBI Taxonomy" id="231223"/>
    <lineage>
        <taxon>Eukaryota</taxon>
        <taxon>Metazoa</taxon>
        <taxon>Spiralia</taxon>
        <taxon>Lophotrochozoa</taxon>
        <taxon>Mollusca</taxon>
        <taxon>Gastropoda</taxon>
        <taxon>Heterobranchia</taxon>
        <taxon>Euthyneura</taxon>
        <taxon>Panpulmonata</taxon>
        <taxon>Sacoglossa</taxon>
        <taxon>Placobranchoidea</taxon>
        <taxon>Plakobranchidae</taxon>
        <taxon>Elysia</taxon>
    </lineage>
</organism>
<proteinExistence type="predicted"/>
<keyword evidence="2" id="KW-1185">Reference proteome</keyword>
<accession>A0AAE1CIW2</accession>
<evidence type="ECO:0000313" key="2">
    <source>
        <dbReference type="Proteomes" id="UP001283361"/>
    </source>
</evidence>
<dbReference type="AlphaFoldDB" id="A0AAE1CIW2"/>
<dbReference type="Proteomes" id="UP001283361">
    <property type="component" value="Unassembled WGS sequence"/>
</dbReference>
<dbReference type="EMBL" id="JAWDGP010008026">
    <property type="protein sequence ID" value="KAK3696933.1"/>
    <property type="molecule type" value="Genomic_DNA"/>
</dbReference>
<gene>
    <name evidence="1" type="ORF">RRG08_023127</name>
</gene>
<reference evidence="1" key="1">
    <citation type="journal article" date="2023" name="G3 (Bethesda)">
        <title>A reference genome for the long-term kleptoplast-retaining sea slug Elysia crispata morphotype clarki.</title>
        <authorList>
            <person name="Eastman K.E."/>
            <person name="Pendleton A.L."/>
            <person name="Shaikh M.A."/>
            <person name="Suttiyut T."/>
            <person name="Ogas R."/>
            <person name="Tomko P."/>
            <person name="Gavelis G."/>
            <person name="Widhalm J.R."/>
            <person name="Wisecaver J.H."/>
        </authorList>
    </citation>
    <scope>NUCLEOTIDE SEQUENCE</scope>
    <source>
        <strain evidence="1">ECLA1</strain>
    </source>
</reference>